<evidence type="ECO:0000256" key="7">
    <source>
        <dbReference type="SAM" id="Phobius"/>
    </source>
</evidence>
<feature type="transmembrane region" description="Helical" evidence="7">
    <location>
        <begin position="587"/>
        <end position="610"/>
    </location>
</feature>
<keyword evidence="4 7" id="KW-1133">Transmembrane helix</keyword>
<dbReference type="PANTHER" id="PTHR13317">
    <property type="entry name" value="TRANSMEMBRANE ANTERIOR POSTERIOR TRANSFORMATION PROTEIN 1 HOMOLOG"/>
    <property type="match status" value="1"/>
</dbReference>
<feature type="transmembrane region" description="Helical" evidence="7">
    <location>
        <begin position="660"/>
        <end position="678"/>
    </location>
</feature>
<evidence type="ECO:0000256" key="3">
    <source>
        <dbReference type="ARBA" id="ARBA00022692"/>
    </source>
</evidence>
<dbReference type="Pfam" id="PF05346">
    <property type="entry name" value="DUF747"/>
    <property type="match status" value="1"/>
</dbReference>
<dbReference type="EMBL" id="HBIX01000371">
    <property type="protein sequence ID" value="CAE0707578.1"/>
    <property type="molecule type" value="Transcribed_RNA"/>
</dbReference>
<evidence type="ECO:0000256" key="6">
    <source>
        <dbReference type="SAM" id="MobiDB-lite"/>
    </source>
</evidence>
<proteinExistence type="inferred from homology"/>
<dbReference type="AlphaFoldDB" id="A0A7S4EE94"/>
<evidence type="ECO:0000256" key="4">
    <source>
        <dbReference type="ARBA" id="ARBA00022989"/>
    </source>
</evidence>
<keyword evidence="5 7" id="KW-0472">Membrane</keyword>
<evidence type="ECO:0000256" key="5">
    <source>
        <dbReference type="ARBA" id="ARBA00023136"/>
    </source>
</evidence>
<sequence length="831" mass="92595">MTTLLNNPTVPPGGDGIGLSLTIEHDEISNDTNVKPVADDKQADKEETTATPTSSKGQTTATPSFIPPSVYLSPIPFQKEEEDNNTTCHTVEVEEPHIISSIMRQPSTFKNGGGNEKMPSGSMQHNDPSHVSALEDRVRDLEEKLSTLSMLLLQKKQIQSPENSTYSISPPTTPFRSLESLGTIISSNVPVLESPIPISSRYRNKSGFDNSAGLRNVSLPYETRRKRNSNNNSNELESCKLRNNLSFHILHASNSELDLRSIADGGSNHGDGDENHLANNKADTNCVGGSLHTIHHNEDYENAIGTPTLDSLPGSSRTSPIQSKNPVVARVLSSEKFISSEAKRIDIQNNNNHNSDEIGDSHKTTFRAAKLDTSNANKDRNESTEKDAAATIGMNISHNSSSTNTNGNDGTTDAPKHQKKKSSMKSKWLDYLDSVQESNYDTDKQMEEFVKVPSAVEALLGFGVWISVDTFLYTLTMLPIRFAYSIFLLIAWVYKKGTGRAMGSFQFHRHNSYHIIQVTIIYVIYEYVLKPINISILYHWIRSQSMVKLYLVVAMVEVFDRLMCSLGQDCLDSLYWNTTRRPKSSRLIVSALVVLIYTALHSFLLFVHVATLNVAMNSDDQALLSLLIGGNFAEIKGTVFKKYNKASLFKIAASDICERFKLALFLILVLLLNASQGMDQKMLYNYLSMCGIIWCAEWLSDWLKHSFITKFNYIASSVYAEYSLLLAGDVSGFGHEGENLDKSHAVVKRLGLAQIPLVCVMAKYLKEAYKYQTYSNQPQTWLISLVVLSIWLFLLVCKLSLASFLQRISKMKLEAAPEFSKNNATVAKKKN</sequence>
<feature type="transmembrane region" description="Helical" evidence="7">
    <location>
        <begin position="781"/>
        <end position="805"/>
    </location>
</feature>
<dbReference type="PANTHER" id="PTHR13317:SF4">
    <property type="entry name" value="TRANSMEMBRANE ANTERIOR POSTERIOR TRANSFORMATION PROTEIN 1 HOMOLOG"/>
    <property type="match status" value="1"/>
</dbReference>
<feature type="region of interest" description="Disordered" evidence="6">
    <location>
        <begin position="395"/>
        <end position="425"/>
    </location>
</feature>
<protein>
    <submittedName>
        <fullName evidence="8">Uncharacterized protein</fullName>
    </submittedName>
</protein>
<comment type="similarity">
    <text evidence="2">Belongs to the TAPT1 family.</text>
</comment>
<feature type="transmembrane region" description="Helical" evidence="7">
    <location>
        <begin position="471"/>
        <end position="494"/>
    </location>
</feature>
<evidence type="ECO:0000256" key="2">
    <source>
        <dbReference type="ARBA" id="ARBA00008803"/>
    </source>
</evidence>
<accession>A0A7S4EE94</accession>
<feature type="region of interest" description="Disordered" evidence="6">
    <location>
        <begin position="28"/>
        <end position="67"/>
    </location>
</feature>
<feature type="compositionally biased region" description="Low complexity" evidence="6">
    <location>
        <begin position="397"/>
        <end position="413"/>
    </location>
</feature>
<dbReference type="GO" id="GO:0005789">
    <property type="term" value="C:endoplasmic reticulum membrane"/>
    <property type="evidence" value="ECO:0007669"/>
    <property type="project" value="TreeGrafter"/>
</dbReference>
<evidence type="ECO:0000313" key="8">
    <source>
        <dbReference type="EMBL" id="CAE0707578.1"/>
    </source>
</evidence>
<organism evidence="8">
    <name type="scientific">Pseudo-nitzschia australis</name>
    <dbReference type="NCBI Taxonomy" id="44445"/>
    <lineage>
        <taxon>Eukaryota</taxon>
        <taxon>Sar</taxon>
        <taxon>Stramenopiles</taxon>
        <taxon>Ochrophyta</taxon>
        <taxon>Bacillariophyta</taxon>
        <taxon>Bacillariophyceae</taxon>
        <taxon>Bacillariophycidae</taxon>
        <taxon>Bacillariales</taxon>
        <taxon>Bacillariaceae</taxon>
        <taxon>Pseudo-nitzschia</taxon>
    </lineage>
</organism>
<keyword evidence="3 7" id="KW-0812">Transmembrane</keyword>
<gene>
    <name evidence="8" type="ORF">PAUS00366_LOCUS298</name>
</gene>
<evidence type="ECO:0000256" key="1">
    <source>
        <dbReference type="ARBA" id="ARBA00004141"/>
    </source>
</evidence>
<feature type="compositionally biased region" description="Basic and acidic residues" evidence="6">
    <location>
        <begin position="37"/>
        <end position="48"/>
    </location>
</feature>
<feature type="region of interest" description="Disordered" evidence="6">
    <location>
        <begin position="1"/>
        <end position="20"/>
    </location>
</feature>
<feature type="transmembrane region" description="Helical" evidence="7">
    <location>
        <begin position="622"/>
        <end position="639"/>
    </location>
</feature>
<dbReference type="InterPro" id="IPR008010">
    <property type="entry name" value="Tatp1"/>
</dbReference>
<comment type="subcellular location">
    <subcellularLocation>
        <location evidence="1">Membrane</location>
        <topology evidence="1">Multi-pass membrane protein</topology>
    </subcellularLocation>
</comment>
<name>A0A7S4EE94_9STRA</name>
<reference evidence="8" key="1">
    <citation type="submission" date="2021-01" db="EMBL/GenBank/DDBJ databases">
        <authorList>
            <person name="Corre E."/>
            <person name="Pelletier E."/>
            <person name="Niang G."/>
            <person name="Scheremetjew M."/>
            <person name="Finn R."/>
            <person name="Kale V."/>
            <person name="Holt S."/>
            <person name="Cochrane G."/>
            <person name="Meng A."/>
            <person name="Brown T."/>
            <person name="Cohen L."/>
        </authorList>
    </citation>
    <scope>NUCLEOTIDE SEQUENCE</scope>
    <source>
        <strain evidence="8">10249 10 AB</strain>
    </source>
</reference>
<feature type="compositionally biased region" description="Polar residues" evidence="6">
    <location>
        <begin position="49"/>
        <end position="63"/>
    </location>
</feature>